<dbReference type="NCBIfam" id="TIGR00759">
    <property type="entry name" value="aceE"/>
    <property type="match status" value="1"/>
</dbReference>
<comment type="function">
    <text evidence="3">Component of the pyruvate dehydrogenase (PDH) complex, that catalyzes the overall conversion of pyruvate to acetyl-CoA and CO(2).</text>
</comment>
<evidence type="ECO:0000256" key="4">
    <source>
        <dbReference type="PIRSR" id="PIRSR000156-1"/>
    </source>
</evidence>
<evidence type="ECO:0000256" key="3">
    <source>
        <dbReference type="PIRNR" id="PIRNR000156"/>
    </source>
</evidence>
<evidence type="ECO:0000313" key="8">
    <source>
        <dbReference type="Proteomes" id="UP000464577"/>
    </source>
</evidence>
<comment type="cofactor">
    <cofactor evidence="4">
        <name>Mg(2+)</name>
        <dbReference type="ChEBI" id="CHEBI:18420"/>
    </cofactor>
</comment>
<evidence type="ECO:0000313" key="7">
    <source>
        <dbReference type="EMBL" id="QHW00124.1"/>
    </source>
</evidence>
<feature type="domain" description="Pyruvate dehydrogenase E1 component middle" evidence="5">
    <location>
        <begin position="485"/>
        <end position="703"/>
    </location>
</feature>
<dbReference type="InterPro" id="IPR035807">
    <property type="entry name" value="PDC_E1_N"/>
</dbReference>
<dbReference type="InterPro" id="IPR029061">
    <property type="entry name" value="THDP-binding"/>
</dbReference>
<sequence>MISEMTVAIEDWQLEKQEWIESMEAILEAYGEEKAKELLKTITHFVIRKGVMFQGENINTPYINTIPVGKQPAYPGDIVLEHKIENINRWNAMCMVLKGYDNGSGVGGHIATYASAATMYEVGFNHFFRQRSATYGGDLVAIQPHASPGVYARAFLEGRLSEQNLTNFRRELQPGGGLPSYPHPRRMPWFWEIPCASMGLMPVSAIYQARFSKYLINRGLKADNGGKIWAFIGDGEMDEPEIVGTLNMATREKLDNLIFTVNCNLQRLDGPVRGNGKIIQELERLFLGAGWNVIKVIWGSEWDALLARDDDGVLVKRMGEVLDGDYQRYSVLEGDKVRQHWIGNNPELADLMRSLTDEEIRSIRRGGHDHKKVYTAFHKAANQSNGKPTVLLVKTIKGYGMGSAGEGRNTTHQKKSMSADERREAALRFGIPLTKEAIETADFYRPNEDSPEIQYLKARRNQLGGSLPAREEHCPVIQAPTNQFFEEFNEGTDGRSVSTTMVLVKIITKLLKEPQIGKYIVPIIPDEARTFGMDALFRHAGIYHPEGQLYVSVDADSLSYYREAKDGQILQEGICEAGALASFMAAGSAYAQHGLPMIPFYIFYSMFGFQRVADMIWACGDMMCKGFLFGGTAGRTTLNGEGVQHQDGHSHVYASTVPNLKSYDPAFAYELAVIIQDGIDRMFSKQEKIFYYITVYNENYPQPRIPQNVEEGIIKGIYKLASSTLTETPSQAVNDPADSGAKRVHLLGSGSVMTQVLEAQQLLEAMQISTDIWSVTSYTELARDGFEAERWNRLHPNEPARIPYIQAVTKDQQGVFLSVSDYQKSLGASISSWMPKTYTVLGTDGYGLSEARPELRDYFEISPQFIVMTALYQLQQTGAVSLQKVTEYIRQAGIDPDKINPATA</sequence>
<dbReference type="AlphaFoldDB" id="A0A6P1W3Y1"/>
<dbReference type="Gene3D" id="3.40.50.920">
    <property type="match status" value="1"/>
</dbReference>
<dbReference type="SUPFAM" id="SSF52922">
    <property type="entry name" value="TK C-terminal domain-like"/>
    <property type="match status" value="1"/>
</dbReference>
<accession>A0A6P1W3Y1</accession>
<comment type="catalytic activity">
    <reaction evidence="3">
        <text>N(6)-[(R)-lipoyl]-L-lysyl-[protein] + pyruvate + H(+) = N(6)-[(R)-S(8)-acetyldihydrolipoyl]-L-lysyl-[protein] + CO2</text>
        <dbReference type="Rhea" id="RHEA:19189"/>
        <dbReference type="Rhea" id="RHEA-COMP:10474"/>
        <dbReference type="Rhea" id="RHEA-COMP:10478"/>
        <dbReference type="ChEBI" id="CHEBI:15361"/>
        <dbReference type="ChEBI" id="CHEBI:15378"/>
        <dbReference type="ChEBI" id="CHEBI:16526"/>
        <dbReference type="ChEBI" id="CHEBI:83099"/>
        <dbReference type="ChEBI" id="CHEBI:83111"/>
        <dbReference type="EC" id="1.2.4.1"/>
    </reaction>
</comment>
<dbReference type="GO" id="GO:0046872">
    <property type="term" value="F:metal ion binding"/>
    <property type="evidence" value="ECO:0007669"/>
    <property type="project" value="UniProtKB-KW"/>
</dbReference>
<evidence type="ECO:0000256" key="2">
    <source>
        <dbReference type="ARBA" id="ARBA00023052"/>
    </source>
</evidence>
<organism evidence="7 8">
    <name type="scientific">Spirosoma endbachense</name>
    <dbReference type="NCBI Taxonomy" id="2666025"/>
    <lineage>
        <taxon>Bacteria</taxon>
        <taxon>Pseudomonadati</taxon>
        <taxon>Bacteroidota</taxon>
        <taxon>Cytophagia</taxon>
        <taxon>Cytophagales</taxon>
        <taxon>Cytophagaceae</taxon>
        <taxon>Spirosoma</taxon>
    </lineage>
</organism>
<dbReference type="InterPro" id="IPR051157">
    <property type="entry name" value="PDH/Transketolase"/>
</dbReference>
<protein>
    <recommendedName>
        <fullName evidence="3">Pyruvate dehydrogenase E1 component</fullName>
        <ecNumber evidence="3">1.2.4.1</ecNumber>
    </recommendedName>
</protein>
<dbReference type="PANTHER" id="PTHR43825:SF3">
    <property type="entry name" value="PYRUVATE DEHYDROGENASE E1 COMPONENT"/>
    <property type="match status" value="1"/>
</dbReference>
<reference evidence="7 8" key="1">
    <citation type="submission" date="2019-11" db="EMBL/GenBank/DDBJ databases">
        <title>Spirosoma endbachense sp. nov., isolated from a natural salt meadow.</title>
        <authorList>
            <person name="Rojas J."/>
            <person name="Ambika Manirajan B."/>
            <person name="Ratering S."/>
            <person name="Suarez C."/>
            <person name="Geissler-Plaum R."/>
            <person name="Schnell S."/>
        </authorList>
    </citation>
    <scope>NUCLEOTIDE SEQUENCE [LARGE SCALE GENOMIC DNA]</scope>
    <source>
        <strain evidence="7 8">I-24</strain>
    </source>
</reference>
<evidence type="ECO:0000259" key="5">
    <source>
        <dbReference type="Pfam" id="PF17831"/>
    </source>
</evidence>
<keyword evidence="4" id="KW-0460">Magnesium</keyword>
<feature type="domain" description="Transketolase-like C-terminal" evidence="6">
    <location>
        <begin position="740"/>
        <end position="861"/>
    </location>
</feature>
<dbReference type="InterPro" id="IPR041621">
    <property type="entry name" value="PDH_E1_M"/>
</dbReference>
<dbReference type="InterPro" id="IPR004660">
    <property type="entry name" value="PDH_E1"/>
</dbReference>
<feature type="binding site" evidence="4">
    <location>
        <position position="234"/>
    </location>
    <ligand>
        <name>Mg(2+)</name>
        <dbReference type="ChEBI" id="CHEBI:18420"/>
    </ligand>
</feature>
<dbReference type="InterPro" id="IPR055152">
    <property type="entry name" value="Transketolase-like_C_2"/>
</dbReference>
<comment type="cofactor">
    <cofactor evidence="1 3">
        <name>thiamine diphosphate</name>
        <dbReference type="ChEBI" id="CHEBI:58937"/>
    </cofactor>
</comment>
<evidence type="ECO:0000256" key="1">
    <source>
        <dbReference type="ARBA" id="ARBA00001964"/>
    </source>
</evidence>
<keyword evidence="2 3" id="KW-0786">Thiamine pyrophosphate</keyword>
<keyword evidence="8" id="KW-1185">Reference proteome</keyword>
<keyword evidence="3 7" id="KW-0670">Pyruvate</keyword>
<dbReference type="Pfam" id="PF22613">
    <property type="entry name" value="Transketolase_C_1"/>
    <property type="match status" value="1"/>
</dbReference>
<dbReference type="GO" id="GO:0004739">
    <property type="term" value="F:pyruvate dehydrogenase (acetyl-transferring) activity"/>
    <property type="evidence" value="ECO:0007669"/>
    <property type="project" value="UniProtKB-EC"/>
</dbReference>
<dbReference type="PANTHER" id="PTHR43825">
    <property type="entry name" value="PYRUVATE DEHYDROGENASE E1 COMPONENT"/>
    <property type="match status" value="1"/>
</dbReference>
<gene>
    <name evidence="7" type="primary">aceE</name>
    <name evidence="7" type="ORF">GJR95_36160</name>
</gene>
<dbReference type="SUPFAM" id="SSF52518">
    <property type="entry name" value="Thiamin diphosphate-binding fold (THDP-binding)"/>
    <property type="match status" value="2"/>
</dbReference>
<feature type="binding site" evidence="4">
    <location>
        <position position="264"/>
    </location>
    <ligand>
        <name>Mg(2+)</name>
        <dbReference type="ChEBI" id="CHEBI:18420"/>
    </ligand>
</feature>
<dbReference type="Gene3D" id="3.40.50.970">
    <property type="match status" value="2"/>
</dbReference>
<dbReference type="Pfam" id="PF17831">
    <property type="entry name" value="PDH_E1_M"/>
    <property type="match status" value="1"/>
</dbReference>
<dbReference type="Proteomes" id="UP000464577">
    <property type="component" value="Chromosome"/>
</dbReference>
<dbReference type="EC" id="1.2.4.1" evidence="3"/>
<dbReference type="FunFam" id="3.40.50.970:FF:000011">
    <property type="entry name" value="Pyruvate dehydrogenase E1 component"/>
    <property type="match status" value="1"/>
</dbReference>
<dbReference type="CDD" id="cd02017">
    <property type="entry name" value="TPP_E1_EcPDC_like"/>
    <property type="match status" value="1"/>
</dbReference>
<proteinExistence type="predicted"/>
<dbReference type="RefSeq" id="WP_162390514.1">
    <property type="nucleotide sequence ID" value="NZ_CP045997.1"/>
</dbReference>
<name>A0A6P1W3Y1_9BACT</name>
<feature type="binding site" evidence="4">
    <location>
        <position position="266"/>
    </location>
    <ligand>
        <name>Mg(2+)</name>
        <dbReference type="ChEBI" id="CHEBI:18420"/>
    </ligand>
</feature>
<dbReference type="KEGG" id="senf:GJR95_36160"/>
<dbReference type="EMBL" id="CP045997">
    <property type="protein sequence ID" value="QHW00124.1"/>
    <property type="molecule type" value="Genomic_DNA"/>
</dbReference>
<dbReference type="InterPro" id="IPR009014">
    <property type="entry name" value="Transketo_C/PFOR_II"/>
</dbReference>
<evidence type="ECO:0000259" key="6">
    <source>
        <dbReference type="Pfam" id="PF22613"/>
    </source>
</evidence>
<keyword evidence="3 7" id="KW-0560">Oxidoreductase</keyword>
<dbReference type="PIRSF" id="PIRSF000156">
    <property type="entry name" value="Pyruvate_dh_E1"/>
    <property type="match status" value="1"/>
</dbReference>
<keyword evidence="4" id="KW-0479">Metal-binding</keyword>